<gene>
    <name evidence="2" type="ORF">TKK_019002</name>
</gene>
<protein>
    <submittedName>
        <fullName evidence="2">Uncharacterized protein</fullName>
    </submittedName>
</protein>
<proteinExistence type="predicted"/>
<organism evidence="2 3">
    <name type="scientific">Trichogramma kaykai</name>
    <dbReference type="NCBI Taxonomy" id="54128"/>
    <lineage>
        <taxon>Eukaryota</taxon>
        <taxon>Metazoa</taxon>
        <taxon>Ecdysozoa</taxon>
        <taxon>Arthropoda</taxon>
        <taxon>Hexapoda</taxon>
        <taxon>Insecta</taxon>
        <taxon>Pterygota</taxon>
        <taxon>Neoptera</taxon>
        <taxon>Endopterygota</taxon>
        <taxon>Hymenoptera</taxon>
        <taxon>Apocrita</taxon>
        <taxon>Proctotrupomorpha</taxon>
        <taxon>Chalcidoidea</taxon>
        <taxon>Trichogrammatidae</taxon>
        <taxon>Trichogramma</taxon>
    </lineage>
</organism>
<keyword evidence="1" id="KW-1133">Transmembrane helix</keyword>
<evidence type="ECO:0000256" key="1">
    <source>
        <dbReference type="SAM" id="Phobius"/>
    </source>
</evidence>
<name>A0ABD2VYE7_9HYME</name>
<evidence type="ECO:0000313" key="2">
    <source>
        <dbReference type="EMBL" id="KAL3385437.1"/>
    </source>
</evidence>
<evidence type="ECO:0000313" key="3">
    <source>
        <dbReference type="Proteomes" id="UP001627154"/>
    </source>
</evidence>
<dbReference type="EMBL" id="JBJJXI010000157">
    <property type="protein sequence ID" value="KAL3385437.1"/>
    <property type="molecule type" value="Genomic_DNA"/>
</dbReference>
<keyword evidence="1" id="KW-0472">Membrane</keyword>
<dbReference type="Proteomes" id="UP001627154">
    <property type="component" value="Unassembled WGS sequence"/>
</dbReference>
<keyword evidence="3" id="KW-1185">Reference proteome</keyword>
<feature type="transmembrane region" description="Helical" evidence="1">
    <location>
        <begin position="89"/>
        <end position="109"/>
    </location>
</feature>
<sequence>MLPSPTTTTTEKDNRTFPRAASCRRVRETPIQLPSAAKADRAAMQHAAGKLELDVDIFAQQRSVNNNGRSECVARYTERDRVHPRGRTIYSFLVFLLFFFFVLPSNIHSGVRLLDSEKRPNGPGERYKFVPRISLLYFGCHCLVVCSTRKKKLCV</sequence>
<comment type="caution">
    <text evidence="2">The sequence shown here is derived from an EMBL/GenBank/DDBJ whole genome shotgun (WGS) entry which is preliminary data.</text>
</comment>
<reference evidence="2 3" key="1">
    <citation type="journal article" date="2024" name="bioRxiv">
        <title>A reference genome for Trichogramma kaykai: A tiny desert-dwelling parasitoid wasp with competing sex-ratio distorters.</title>
        <authorList>
            <person name="Culotta J."/>
            <person name="Lindsey A.R."/>
        </authorList>
    </citation>
    <scope>NUCLEOTIDE SEQUENCE [LARGE SCALE GENOMIC DNA]</scope>
    <source>
        <strain evidence="2 3">KSX58</strain>
    </source>
</reference>
<accession>A0ABD2VYE7</accession>
<keyword evidence="1" id="KW-0812">Transmembrane</keyword>
<dbReference type="AlphaFoldDB" id="A0ABD2VYE7"/>